<protein>
    <recommendedName>
        <fullName evidence="5">DUF4190 domain-containing protein</fullName>
    </recommendedName>
</protein>
<dbReference type="Proteomes" id="UP000032545">
    <property type="component" value="Unassembled WGS sequence"/>
</dbReference>
<feature type="compositionally biased region" description="Polar residues" evidence="1">
    <location>
        <begin position="1"/>
        <end position="12"/>
    </location>
</feature>
<keyword evidence="2" id="KW-1133">Transmembrane helix</keyword>
<organism evidence="3 4">
    <name type="scientific">Frankia torreyi</name>
    <dbReference type="NCBI Taxonomy" id="1856"/>
    <lineage>
        <taxon>Bacteria</taxon>
        <taxon>Bacillati</taxon>
        <taxon>Actinomycetota</taxon>
        <taxon>Actinomycetes</taxon>
        <taxon>Frankiales</taxon>
        <taxon>Frankiaceae</taxon>
        <taxon>Frankia</taxon>
    </lineage>
</organism>
<evidence type="ECO:0000256" key="1">
    <source>
        <dbReference type="SAM" id="MobiDB-lite"/>
    </source>
</evidence>
<proteinExistence type="predicted"/>
<dbReference type="PATRIC" id="fig|1502723.3.peg.4437"/>
<dbReference type="EMBL" id="JYFN01000042">
    <property type="protein sequence ID" value="KJE21163.1"/>
    <property type="molecule type" value="Genomic_DNA"/>
</dbReference>
<dbReference type="RefSeq" id="WP_044887029.1">
    <property type="nucleotide sequence ID" value="NZ_JYFN01000042.1"/>
</dbReference>
<evidence type="ECO:0000256" key="2">
    <source>
        <dbReference type="SAM" id="Phobius"/>
    </source>
</evidence>
<comment type="caution">
    <text evidence="3">The sequence shown here is derived from an EMBL/GenBank/DDBJ whole genome shotgun (WGS) entry which is preliminary data.</text>
</comment>
<evidence type="ECO:0008006" key="5">
    <source>
        <dbReference type="Google" id="ProtNLM"/>
    </source>
</evidence>
<feature type="transmembrane region" description="Helical" evidence="2">
    <location>
        <begin position="94"/>
        <end position="121"/>
    </location>
</feature>
<evidence type="ECO:0000313" key="4">
    <source>
        <dbReference type="Proteomes" id="UP000032545"/>
    </source>
</evidence>
<keyword evidence="2" id="KW-0812">Transmembrane</keyword>
<dbReference type="OrthoDB" id="3214917at2"/>
<gene>
    <name evidence="3" type="ORF">FF36_04503</name>
</gene>
<sequence>MTKPTPVTSADSGSVPAGTPAGAPGTAPGGWTAAPVGDGQGHSTPAPEGPEQAGTISSGPEGTPHVPYPDNGRAQGEYGASAAPEEAELPGARALWILAFTFAALGLFFPLAGLIAIGCGAMAWRKGSGRGKIATFVALATTLVGLILTIVVVTT</sequence>
<feature type="transmembrane region" description="Helical" evidence="2">
    <location>
        <begin position="133"/>
        <end position="153"/>
    </location>
</feature>
<keyword evidence="4" id="KW-1185">Reference proteome</keyword>
<dbReference type="AlphaFoldDB" id="A0A0D8BA50"/>
<feature type="compositionally biased region" description="Low complexity" evidence="1">
    <location>
        <begin position="16"/>
        <end position="35"/>
    </location>
</feature>
<reference evidence="3 4" key="2">
    <citation type="journal article" date="2016" name="Genome Announc.">
        <title>Permanent Draft Genome Sequences for Two Variants of Frankia sp. Strain CpI1, the First Frankia Strain Isolated from Root Nodules of Comptonia peregrina.</title>
        <authorList>
            <person name="Oshone R."/>
            <person name="Hurst S.G.IV."/>
            <person name="Abebe-Akele F."/>
            <person name="Simpson S."/>
            <person name="Morris K."/>
            <person name="Thomas W.K."/>
            <person name="Tisa L.S."/>
        </authorList>
    </citation>
    <scope>NUCLEOTIDE SEQUENCE [LARGE SCALE GENOMIC DNA]</scope>
    <source>
        <strain evidence="4">CpI1-S</strain>
    </source>
</reference>
<name>A0A0D8BA50_9ACTN</name>
<evidence type="ECO:0000313" key="3">
    <source>
        <dbReference type="EMBL" id="KJE21163.1"/>
    </source>
</evidence>
<feature type="region of interest" description="Disordered" evidence="1">
    <location>
        <begin position="1"/>
        <end position="85"/>
    </location>
</feature>
<keyword evidence="2" id="KW-0472">Membrane</keyword>
<reference evidence="4" key="1">
    <citation type="submission" date="2015-02" db="EMBL/GenBank/DDBJ databases">
        <title>Draft Genome of Frankia sp. CpI1-S.</title>
        <authorList>
            <person name="Oshone R.T."/>
            <person name="Ngom M."/>
            <person name="Ghodhbane-Gtari F."/>
            <person name="Gtari M."/>
            <person name="Morris K."/>
            <person name="Thomas K."/>
            <person name="Sen A."/>
            <person name="Tisa L.S."/>
        </authorList>
    </citation>
    <scope>NUCLEOTIDE SEQUENCE [LARGE SCALE GENOMIC DNA]</scope>
    <source>
        <strain evidence="4">CpI1-S</strain>
    </source>
</reference>
<accession>A0A0D8BA50</accession>